<proteinExistence type="predicted"/>
<organism evidence="3 4">
    <name type="scientific">Collichthys lucidus</name>
    <name type="common">Big head croaker</name>
    <name type="synonym">Sciaena lucida</name>
    <dbReference type="NCBI Taxonomy" id="240159"/>
    <lineage>
        <taxon>Eukaryota</taxon>
        <taxon>Metazoa</taxon>
        <taxon>Chordata</taxon>
        <taxon>Craniata</taxon>
        <taxon>Vertebrata</taxon>
        <taxon>Euteleostomi</taxon>
        <taxon>Actinopterygii</taxon>
        <taxon>Neopterygii</taxon>
        <taxon>Teleostei</taxon>
        <taxon>Neoteleostei</taxon>
        <taxon>Acanthomorphata</taxon>
        <taxon>Eupercaria</taxon>
        <taxon>Sciaenidae</taxon>
        <taxon>Collichthys</taxon>
    </lineage>
</organism>
<gene>
    <name evidence="3" type="ORF">D9C73_026813</name>
</gene>
<dbReference type="Pfam" id="PF07707">
    <property type="entry name" value="BACK"/>
    <property type="match status" value="1"/>
</dbReference>
<feature type="domain" description="BACK" evidence="2">
    <location>
        <begin position="61"/>
        <end position="104"/>
    </location>
</feature>
<keyword evidence="4" id="KW-1185">Reference proteome</keyword>
<reference evidence="3 4" key="1">
    <citation type="submission" date="2019-01" db="EMBL/GenBank/DDBJ databases">
        <title>Genome Assembly of Collichthys lucidus.</title>
        <authorList>
            <person name="Cai M."/>
            <person name="Xiao S."/>
        </authorList>
    </citation>
    <scope>NUCLEOTIDE SEQUENCE [LARGE SCALE GENOMIC DNA]</scope>
    <source>
        <strain evidence="3">JT15FE1705JMU</strain>
        <tissue evidence="3">Muscle</tissue>
    </source>
</reference>
<dbReference type="AlphaFoldDB" id="A0A4U5VYJ8"/>
<evidence type="ECO:0000256" key="1">
    <source>
        <dbReference type="ARBA" id="ARBA00022441"/>
    </source>
</evidence>
<dbReference type="Proteomes" id="UP000298787">
    <property type="component" value="Chromosome 24"/>
</dbReference>
<dbReference type="CDD" id="cd14733">
    <property type="entry name" value="BACK"/>
    <property type="match status" value="1"/>
</dbReference>
<dbReference type="PANTHER" id="PTHR45632:SF14">
    <property type="entry name" value="KELCH-LIKE PROTEIN 33"/>
    <property type="match status" value="1"/>
</dbReference>
<dbReference type="InterPro" id="IPR015915">
    <property type="entry name" value="Kelch-typ_b-propeller"/>
</dbReference>
<dbReference type="Gene3D" id="2.120.10.80">
    <property type="entry name" value="Kelch-type beta propeller"/>
    <property type="match status" value="1"/>
</dbReference>
<dbReference type="STRING" id="240159.A0A4U5VYJ8"/>
<evidence type="ECO:0000313" key="4">
    <source>
        <dbReference type="Proteomes" id="UP000298787"/>
    </source>
</evidence>
<keyword evidence="1" id="KW-0880">Kelch repeat</keyword>
<dbReference type="InterPro" id="IPR011705">
    <property type="entry name" value="BACK"/>
</dbReference>
<dbReference type="EMBL" id="CM014101">
    <property type="protein sequence ID" value="TKS93200.1"/>
    <property type="molecule type" value="Genomic_DNA"/>
</dbReference>
<accession>A0A4U5VYJ8</accession>
<dbReference type="InterPro" id="IPR006652">
    <property type="entry name" value="Kelch_1"/>
</dbReference>
<evidence type="ECO:0000259" key="2">
    <source>
        <dbReference type="Pfam" id="PF07707"/>
    </source>
</evidence>
<name>A0A4U5VYJ8_COLLU</name>
<sequence length="246" mass="27769">MQVVFLAAASLNVWGKHKNKRVLGLGWSQIWELTDPLLQYQLQEALLLCIDFLWDRMDESTYGLVQLGQAAEEYILTHFQCISAGEKFKDVPCSLLGKLLEKDLCVEKSLSSAPSLPPILCRFDLSRCTWERLPDMLSQRDYFSAVCLDGEVFALGGKCDDSRYLDVVEYYAPEENTWRGRPTLLTLLSGRGLVVVRGLQPLWMGFGDQLLCELCDPTHDSWSSITALPRSHLPPGATVLHGQLYR</sequence>
<dbReference type="SUPFAM" id="SSF117281">
    <property type="entry name" value="Kelch motif"/>
    <property type="match status" value="1"/>
</dbReference>
<evidence type="ECO:0000313" key="3">
    <source>
        <dbReference type="EMBL" id="TKS93200.1"/>
    </source>
</evidence>
<protein>
    <submittedName>
        <fullName evidence="3">Kelch-like protein 18</fullName>
    </submittedName>
</protein>
<dbReference type="PANTHER" id="PTHR45632">
    <property type="entry name" value="LD33804P"/>
    <property type="match status" value="1"/>
</dbReference>
<dbReference type="Gene3D" id="1.25.40.420">
    <property type="match status" value="1"/>
</dbReference>
<dbReference type="Pfam" id="PF01344">
    <property type="entry name" value="Kelch_1"/>
    <property type="match status" value="1"/>
</dbReference>